<dbReference type="AlphaFoldDB" id="A0A7D5GDP4"/>
<dbReference type="PANTHER" id="PTHR12789">
    <property type="entry name" value="DENSITY-REGULATED PROTEIN HOMOLOG"/>
    <property type="match status" value="1"/>
</dbReference>
<evidence type="ECO:0000259" key="5">
    <source>
        <dbReference type="PROSITE" id="PS50296"/>
    </source>
</evidence>
<dbReference type="GO" id="GO:0006417">
    <property type="term" value="P:regulation of translation"/>
    <property type="evidence" value="ECO:0007669"/>
    <property type="project" value="UniProtKB-KW"/>
</dbReference>
<organism evidence="6 7">
    <name type="scientific">Halorarum halophilum</name>
    <dbReference type="NCBI Taxonomy" id="2743090"/>
    <lineage>
        <taxon>Archaea</taxon>
        <taxon>Methanobacteriati</taxon>
        <taxon>Methanobacteriota</taxon>
        <taxon>Stenosarchaea group</taxon>
        <taxon>Halobacteria</taxon>
        <taxon>Halobacteriales</taxon>
        <taxon>Haloferacaceae</taxon>
        <taxon>Halorarum</taxon>
    </lineage>
</organism>
<dbReference type="OrthoDB" id="11182at2157"/>
<dbReference type="PROSITE" id="PS50296">
    <property type="entry name" value="SUI1"/>
    <property type="match status" value="1"/>
</dbReference>
<dbReference type="RefSeq" id="WP_179167885.1">
    <property type="nucleotide sequence ID" value="NZ_CP058529.1"/>
</dbReference>
<evidence type="ECO:0000256" key="1">
    <source>
        <dbReference type="ARBA" id="ARBA00005422"/>
    </source>
</evidence>
<dbReference type="EMBL" id="CP058529">
    <property type="protein sequence ID" value="QLG26310.1"/>
    <property type="molecule type" value="Genomic_DNA"/>
</dbReference>
<dbReference type="InterPro" id="IPR050318">
    <property type="entry name" value="DENR/SUI1_TIF"/>
</dbReference>
<dbReference type="InterPro" id="IPR005872">
    <property type="entry name" value="SUI1_arc_bac"/>
</dbReference>
<dbReference type="Gene3D" id="3.30.780.10">
    <property type="entry name" value="SUI1-like domain"/>
    <property type="match status" value="1"/>
</dbReference>
<dbReference type="SUPFAM" id="SSF55159">
    <property type="entry name" value="eIF1-like"/>
    <property type="match status" value="1"/>
</dbReference>
<dbReference type="InterPro" id="IPR036877">
    <property type="entry name" value="SUI1_dom_sf"/>
</dbReference>
<dbReference type="Proteomes" id="UP000509750">
    <property type="component" value="Chromosome"/>
</dbReference>
<proteinExistence type="inferred from homology"/>
<dbReference type="Pfam" id="PF01253">
    <property type="entry name" value="SUI1"/>
    <property type="match status" value="1"/>
</dbReference>
<dbReference type="InterPro" id="IPR001950">
    <property type="entry name" value="SUI1"/>
</dbReference>
<keyword evidence="7" id="KW-1185">Reference proteome</keyword>
<evidence type="ECO:0000313" key="6">
    <source>
        <dbReference type="EMBL" id="QLG26310.1"/>
    </source>
</evidence>
<dbReference type="GO" id="GO:0003729">
    <property type="term" value="F:mRNA binding"/>
    <property type="evidence" value="ECO:0007669"/>
    <property type="project" value="TreeGrafter"/>
</dbReference>
<keyword evidence="3 4" id="KW-0648">Protein biosynthesis</keyword>
<dbReference type="GO" id="GO:0002188">
    <property type="term" value="P:translation reinitiation"/>
    <property type="evidence" value="ECO:0007669"/>
    <property type="project" value="UniProtKB-UniRule"/>
</dbReference>
<keyword evidence="2 4" id="KW-0810">Translation regulation</keyword>
<evidence type="ECO:0000256" key="3">
    <source>
        <dbReference type="ARBA" id="ARBA00022917"/>
    </source>
</evidence>
<reference evidence="6 7" key="1">
    <citation type="submission" date="2020-07" db="EMBL/GenBank/DDBJ databases">
        <title>Gai3-2, isolated from salt lake.</title>
        <authorList>
            <person name="Cui H."/>
            <person name="Shi X."/>
        </authorList>
    </citation>
    <scope>NUCLEOTIDE SEQUENCE [LARGE SCALE GENOMIC DNA]</scope>
    <source>
        <strain evidence="6 7">Gai3-2</strain>
    </source>
</reference>
<evidence type="ECO:0000256" key="4">
    <source>
        <dbReference type="PIRNR" id="PIRNR037511"/>
    </source>
</evidence>
<dbReference type="PANTHER" id="PTHR12789:SF0">
    <property type="entry name" value="DENSITY-REGULATED PROTEIN"/>
    <property type="match status" value="1"/>
</dbReference>
<comment type="similarity">
    <text evidence="1 4">Belongs to the SUI1 family.</text>
</comment>
<feature type="domain" description="SUI1" evidence="5">
    <location>
        <begin position="25"/>
        <end position="91"/>
    </location>
</feature>
<dbReference type="GeneID" id="56027484"/>
<keyword evidence="6" id="KW-0396">Initiation factor</keyword>
<name>A0A7D5GDP4_9EURY</name>
<dbReference type="GO" id="GO:0003743">
    <property type="term" value="F:translation initiation factor activity"/>
    <property type="evidence" value="ECO:0007669"/>
    <property type="project" value="UniProtKB-UniRule"/>
</dbReference>
<sequence>MSDDDPFADLPDDPTDDLARAEQRLSTRVERRTYNKPVTIVEGFDDDSVDLGDLASDLKSALGTGGTVDDDAIELQGDHQDRVVGLLRDRGFAVEDA</sequence>
<dbReference type="PIRSF" id="PIRSF037511">
    <property type="entry name" value="Transl_init_SUI1_pro"/>
    <property type="match status" value="1"/>
</dbReference>
<evidence type="ECO:0000313" key="7">
    <source>
        <dbReference type="Proteomes" id="UP000509750"/>
    </source>
</evidence>
<dbReference type="GO" id="GO:0001731">
    <property type="term" value="P:formation of translation preinitiation complex"/>
    <property type="evidence" value="ECO:0007669"/>
    <property type="project" value="UniProtKB-UniRule"/>
</dbReference>
<accession>A0A7D5GDP4</accession>
<protein>
    <recommendedName>
        <fullName evidence="4">Protein translation factor SUI1 homolog</fullName>
    </recommendedName>
</protein>
<gene>
    <name evidence="6" type="ORF">HUG10_01585</name>
</gene>
<dbReference type="CDD" id="cd11567">
    <property type="entry name" value="YciH_like"/>
    <property type="match status" value="1"/>
</dbReference>
<dbReference type="KEGG" id="halg:HUG10_01585"/>
<evidence type="ECO:0000256" key="2">
    <source>
        <dbReference type="ARBA" id="ARBA00022845"/>
    </source>
</evidence>